<comment type="caution">
    <text evidence="1">The sequence shown here is derived from an EMBL/GenBank/DDBJ whole genome shotgun (WGS) entry which is preliminary data.</text>
</comment>
<sequence>MRMERSICTLRYRTLVCHSTSYPQSLSFSGVVRCWPVSRAAVFVTWRNAICLVILVIGRGPSGACPQPGRHGGIMIGMHCHLLTARARRPLPNPVVGLRELGCHRCTLHMDTETDSCLGALRPEWVVDPRSRPRLQRRSCDLPGTTLLSVRVQAGFACSLAICTAARSATLG</sequence>
<name>A0A4C1YXV3_EUMVA</name>
<dbReference type="AlphaFoldDB" id="A0A4C1YXV3"/>
<gene>
    <name evidence="1" type="ORF">EVAR_56566_1</name>
</gene>
<accession>A0A4C1YXV3</accession>
<keyword evidence="2" id="KW-1185">Reference proteome</keyword>
<protein>
    <submittedName>
        <fullName evidence="1">Uncharacterized protein</fullName>
    </submittedName>
</protein>
<organism evidence="1 2">
    <name type="scientific">Eumeta variegata</name>
    <name type="common">Bagworm moth</name>
    <name type="synonym">Eumeta japonica</name>
    <dbReference type="NCBI Taxonomy" id="151549"/>
    <lineage>
        <taxon>Eukaryota</taxon>
        <taxon>Metazoa</taxon>
        <taxon>Ecdysozoa</taxon>
        <taxon>Arthropoda</taxon>
        <taxon>Hexapoda</taxon>
        <taxon>Insecta</taxon>
        <taxon>Pterygota</taxon>
        <taxon>Neoptera</taxon>
        <taxon>Endopterygota</taxon>
        <taxon>Lepidoptera</taxon>
        <taxon>Glossata</taxon>
        <taxon>Ditrysia</taxon>
        <taxon>Tineoidea</taxon>
        <taxon>Psychidae</taxon>
        <taxon>Oiketicinae</taxon>
        <taxon>Eumeta</taxon>
    </lineage>
</organism>
<evidence type="ECO:0000313" key="1">
    <source>
        <dbReference type="EMBL" id="GBP80928.1"/>
    </source>
</evidence>
<dbReference type="Proteomes" id="UP000299102">
    <property type="component" value="Unassembled WGS sequence"/>
</dbReference>
<proteinExistence type="predicted"/>
<reference evidence="1 2" key="1">
    <citation type="journal article" date="2019" name="Commun. Biol.">
        <title>The bagworm genome reveals a unique fibroin gene that provides high tensile strength.</title>
        <authorList>
            <person name="Kono N."/>
            <person name="Nakamura H."/>
            <person name="Ohtoshi R."/>
            <person name="Tomita M."/>
            <person name="Numata K."/>
            <person name="Arakawa K."/>
        </authorList>
    </citation>
    <scope>NUCLEOTIDE SEQUENCE [LARGE SCALE GENOMIC DNA]</scope>
</reference>
<dbReference type="EMBL" id="BGZK01001489">
    <property type="protein sequence ID" value="GBP80928.1"/>
    <property type="molecule type" value="Genomic_DNA"/>
</dbReference>
<evidence type="ECO:0000313" key="2">
    <source>
        <dbReference type="Proteomes" id="UP000299102"/>
    </source>
</evidence>